<keyword evidence="2" id="KW-1003">Cell membrane</keyword>
<name>A0ABS7MAT7_9SPHN</name>
<feature type="transmembrane region" description="Helical" evidence="6">
    <location>
        <begin position="150"/>
        <end position="171"/>
    </location>
</feature>
<reference evidence="7" key="1">
    <citation type="submission" date="2021-08" db="EMBL/GenBank/DDBJ databases">
        <title>Sphingopyxis panaciterrulae sp. nov., isolated from the surface water of the Yellow Sea.</title>
        <authorList>
            <person name="Gao Z."/>
            <person name="Zhang D."/>
            <person name="Zhang A."/>
        </authorList>
    </citation>
    <scope>NUCLEOTIDE SEQUENCE</scope>
    <source>
        <strain evidence="7">XHP0097</strain>
    </source>
</reference>
<dbReference type="PANTHER" id="PTHR30250">
    <property type="entry name" value="PST FAMILY PREDICTED COLANIC ACID TRANSPORTER"/>
    <property type="match status" value="1"/>
</dbReference>
<evidence type="ECO:0000313" key="7">
    <source>
        <dbReference type="EMBL" id="MBY4636073.1"/>
    </source>
</evidence>
<evidence type="ECO:0000256" key="6">
    <source>
        <dbReference type="SAM" id="Phobius"/>
    </source>
</evidence>
<keyword evidence="3 6" id="KW-0812">Transmembrane</keyword>
<evidence type="ECO:0000256" key="1">
    <source>
        <dbReference type="ARBA" id="ARBA00004651"/>
    </source>
</evidence>
<evidence type="ECO:0000313" key="8">
    <source>
        <dbReference type="Proteomes" id="UP001166571"/>
    </source>
</evidence>
<dbReference type="InterPro" id="IPR050833">
    <property type="entry name" value="Poly_Biosynth_Transport"/>
</dbReference>
<dbReference type="Proteomes" id="UP001166571">
    <property type="component" value="Unassembled WGS sequence"/>
</dbReference>
<organism evidence="7 8">
    <name type="scientific">Sphingopyxis jiangsuensis</name>
    <dbReference type="NCBI Taxonomy" id="2871171"/>
    <lineage>
        <taxon>Bacteria</taxon>
        <taxon>Pseudomonadati</taxon>
        <taxon>Pseudomonadota</taxon>
        <taxon>Alphaproteobacteria</taxon>
        <taxon>Sphingomonadales</taxon>
        <taxon>Sphingomonadaceae</taxon>
        <taxon>Sphingopyxis</taxon>
    </lineage>
</organism>
<evidence type="ECO:0000256" key="4">
    <source>
        <dbReference type="ARBA" id="ARBA00022989"/>
    </source>
</evidence>
<protein>
    <submittedName>
        <fullName evidence="7">Oligosaccharide flippase family protein</fullName>
    </submittedName>
</protein>
<feature type="transmembrane region" description="Helical" evidence="6">
    <location>
        <begin position="254"/>
        <end position="279"/>
    </location>
</feature>
<comment type="caution">
    <text evidence="7">The sequence shown here is derived from an EMBL/GenBank/DDBJ whole genome shotgun (WGS) entry which is preliminary data.</text>
</comment>
<dbReference type="PANTHER" id="PTHR30250:SF11">
    <property type="entry name" value="O-ANTIGEN TRANSPORTER-RELATED"/>
    <property type="match status" value="1"/>
</dbReference>
<comment type="subcellular location">
    <subcellularLocation>
        <location evidence="1">Cell membrane</location>
        <topology evidence="1">Multi-pass membrane protein</topology>
    </subcellularLocation>
</comment>
<feature type="transmembrane region" description="Helical" evidence="6">
    <location>
        <begin position="12"/>
        <end position="34"/>
    </location>
</feature>
<feature type="transmembrane region" description="Helical" evidence="6">
    <location>
        <begin position="300"/>
        <end position="328"/>
    </location>
</feature>
<feature type="transmembrane region" description="Helical" evidence="6">
    <location>
        <begin position="392"/>
        <end position="408"/>
    </location>
</feature>
<feature type="transmembrane region" description="Helical" evidence="6">
    <location>
        <begin position="183"/>
        <end position="205"/>
    </location>
</feature>
<dbReference type="Pfam" id="PF13440">
    <property type="entry name" value="Polysacc_synt_3"/>
    <property type="match status" value="1"/>
</dbReference>
<accession>A0ABS7MAT7</accession>
<dbReference type="RefSeq" id="WP_222135682.1">
    <property type="nucleotide sequence ID" value="NZ_JAILXK010000001.1"/>
</dbReference>
<keyword evidence="5 6" id="KW-0472">Membrane</keyword>
<keyword evidence="4 6" id="KW-1133">Transmembrane helix</keyword>
<keyword evidence="8" id="KW-1185">Reference proteome</keyword>
<gene>
    <name evidence="7" type="ORF">K5P26_02840</name>
</gene>
<dbReference type="EMBL" id="JAILXK010000001">
    <property type="protein sequence ID" value="MBY4636073.1"/>
    <property type="molecule type" value="Genomic_DNA"/>
</dbReference>
<feature type="transmembrane region" description="Helical" evidence="6">
    <location>
        <begin position="334"/>
        <end position="355"/>
    </location>
</feature>
<evidence type="ECO:0000256" key="5">
    <source>
        <dbReference type="ARBA" id="ARBA00023136"/>
    </source>
</evidence>
<sequence length="438" mass="46305">MQLRSLIQLTASVGAIGLLDRIVAVGLGIIFARWLGPNEFGTYAFVVTAIALLCIPAKLGIPELLTRDIAASRGSAEPLALGRSILKGFAVVGAASFAIVAVGQLVLQFTADTPISRLMKIGLWMVIPSAFFEVVAGIIRGLGRTIAFQLYGSVLLSGATLVIGASAMLLLDLYTARIAIETRFAAFTLLLMVCCVHLVLILRRLQPVAGGRVLGTGVIMSTGSRFMFNSVINMALMRVDLLLLGILATEEAVGLYRVAAEGGLLVAFGYTAVTTVLAPEYARIHSVGDRERLQKTVRHATWLILLIGGVIALPLIFGSHLFIAVVFGESYVPASLALSIIAAGYLVSFLFGDPVYILNMTGHHDRVTLLVAISLALSLLLCLILIPPLGGTGAAIAASVALICYRYLACRAVFQRLGVNCAIFGKLTTLGTAPDRVA</sequence>
<feature type="transmembrane region" description="Helical" evidence="6">
    <location>
        <begin position="367"/>
        <end position="386"/>
    </location>
</feature>
<feature type="transmembrane region" description="Helical" evidence="6">
    <location>
        <begin position="85"/>
        <end position="109"/>
    </location>
</feature>
<evidence type="ECO:0000256" key="2">
    <source>
        <dbReference type="ARBA" id="ARBA00022475"/>
    </source>
</evidence>
<feature type="transmembrane region" description="Helical" evidence="6">
    <location>
        <begin position="226"/>
        <end position="248"/>
    </location>
</feature>
<evidence type="ECO:0000256" key="3">
    <source>
        <dbReference type="ARBA" id="ARBA00022692"/>
    </source>
</evidence>
<proteinExistence type="predicted"/>
<feature type="transmembrane region" description="Helical" evidence="6">
    <location>
        <begin position="121"/>
        <end position="143"/>
    </location>
</feature>
<feature type="transmembrane region" description="Helical" evidence="6">
    <location>
        <begin position="40"/>
        <end position="65"/>
    </location>
</feature>